<organism evidence="2 3">
    <name type="scientific">Aquimarina aggregata</name>
    <dbReference type="NCBI Taxonomy" id="1642818"/>
    <lineage>
        <taxon>Bacteria</taxon>
        <taxon>Pseudomonadati</taxon>
        <taxon>Bacteroidota</taxon>
        <taxon>Flavobacteriia</taxon>
        <taxon>Flavobacteriales</taxon>
        <taxon>Flavobacteriaceae</taxon>
        <taxon>Aquimarina</taxon>
    </lineage>
</organism>
<comment type="caution">
    <text evidence="2">The sequence shown here is derived from an EMBL/GenBank/DDBJ whole genome shotgun (WGS) entry which is preliminary data.</text>
</comment>
<dbReference type="Proteomes" id="UP000076715">
    <property type="component" value="Unassembled WGS sequence"/>
</dbReference>
<dbReference type="OrthoDB" id="259356at2"/>
<dbReference type="EMBL" id="LQRT01000058">
    <property type="protein sequence ID" value="KZS38356.1"/>
    <property type="molecule type" value="Genomic_DNA"/>
</dbReference>
<dbReference type="AlphaFoldDB" id="A0A162X0U7"/>
<dbReference type="STRING" id="1642818.AWE51_17520"/>
<dbReference type="RefSeq" id="WP_066319284.1">
    <property type="nucleotide sequence ID" value="NZ_LQRT01000058.1"/>
</dbReference>
<proteinExistence type="predicted"/>
<evidence type="ECO:0000313" key="2">
    <source>
        <dbReference type="EMBL" id="KZS38356.1"/>
    </source>
</evidence>
<dbReference type="Gene3D" id="2.60.120.560">
    <property type="entry name" value="Exo-inulinase, domain 1"/>
    <property type="match status" value="1"/>
</dbReference>
<name>A0A162X0U7_9FLAO</name>
<dbReference type="Pfam" id="PF06439">
    <property type="entry name" value="3keto-disac_hyd"/>
    <property type="match status" value="1"/>
</dbReference>
<accession>A0A162X0U7</accession>
<dbReference type="InterPro" id="IPR010496">
    <property type="entry name" value="AL/BT2_dom"/>
</dbReference>
<evidence type="ECO:0000313" key="3">
    <source>
        <dbReference type="Proteomes" id="UP000076715"/>
    </source>
</evidence>
<protein>
    <recommendedName>
        <fullName evidence="1">3-keto-alpha-glucoside-1,2-lyase/3-keto-2-hydroxy-glucal hydratase domain-containing protein</fullName>
    </recommendedName>
</protein>
<reference evidence="2 3" key="1">
    <citation type="submission" date="2016-01" db="EMBL/GenBank/DDBJ databases">
        <title>The draft genome sequence of Aquimarina sp. RZW4-3-2.</title>
        <authorList>
            <person name="Wang Y."/>
        </authorList>
    </citation>
    <scope>NUCLEOTIDE SEQUENCE [LARGE SCALE GENOMIC DNA]</scope>
    <source>
        <strain evidence="2 3">RZW4-3-2</strain>
    </source>
</reference>
<evidence type="ECO:0000259" key="1">
    <source>
        <dbReference type="Pfam" id="PF06439"/>
    </source>
</evidence>
<keyword evidence="3" id="KW-1185">Reference proteome</keyword>
<feature type="domain" description="3-keto-alpha-glucoside-1,2-lyase/3-keto-2-hydroxy-glucal hydratase" evidence="1">
    <location>
        <begin position="30"/>
        <end position="281"/>
    </location>
</feature>
<sequence>MKKLIYVLFMGTFALSFGQKTQQNFKVTEKWQNLLDKKLSNWEVFMGVPHTSVALEGHEKSENVHHGTPLGLNNDPKNVFSIVEENEDIILKVTGEIYGGLTTIQEFENYHLKVKFKWGEKKWEPRLNVKRDNGILYHCHGDHGAFWNVWMSGLECQIQEGDTGDFVTLVNARADVISTKLKKDLYKVTGENDKTITYGAGNGNPGYCHINTPNEKPNGEWNTVEVICVGNQSIHVVNDKVVMVVKNSRKVINGEELTLTKGKIQLQSEGAEAYYKDIQIRSISKFPKKYKKQARL</sequence>
<gene>
    <name evidence="2" type="ORF">AWE51_17520</name>
</gene>
<dbReference type="GO" id="GO:0016787">
    <property type="term" value="F:hydrolase activity"/>
    <property type="evidence" value="ECO:0007669"/>
    <property type="project" value="InterPro"/>
</dbReference>